<organism evidence="2 3">
    <name type="scientific">Amycolatopsis lexingtonensis</name>
    <dbReference type="NCBI Taxonomy" id="218822"/>
    <lineage>
        <taxon>Bacteria</taxon>
        <taxon>Bacillati</taxon>
        <taxon>Actinomycetota</taxon>
        <taxon>Actinomycetes</taxon>
        <taxon>Pseudonocardiales</taxon>
        <taxon>Pseudonocardiaceae</taxon>
        <taxon>Amycolatopsis</taxon>
    </lineage>
</organism>
<accession>A0ABR9HSQ5</accession>
<gene>
    <name evidence="2" type="ORF">H4696_001060</name>
</gene>
<evidence type="ECO:0000313" key="2">
    <source>
        <dbReference type="EMBL" id="MBE1493960.1"/>
    </source>
</evidence>
<dbReference type="PANTHER" id="PTHR34846:SF5">
    <property type="entry name" value="CARBOXYMUCONOLACTONE DECARBOXYLASE-LIKE DOMAIN-CONTAINING PROTEIN"/>
    <property type="match status" value="1"/>
</dbReference>
<feature type="domain" description="Carboxymuconolactone decarboxylase-like" evidence="1">
    <location>
        <begin position="30"/>
        <end position="79"/>
    </location>
</feature>
<dbReference type="Pfam" id="PF02627">
    <property type="entry name" value="CMD"/>
    <property type="match status" value="1"/>
</dbReference>
<dbReference type="EMBL" id="JADBEG010000001">
    <property type="protein sequence ID" value="MBE1493960.1"/>
    <property type="molecule type" value="Genomic_DNA"/>
</dbReference>
<dbReference type="InterPro" id="IPR029032">
    <property type="entry name" value="AhpD-like"/>
</dbReference>
<sequence>MSTTHATRITDDLLLHHPALAVRYQPFGLSFLTDGILPARERELVILRTSWHCRSPYEWAHHTKIGRECGISTEELRRITTADLREWPGPDAELLGAVVRDHSLSEAQWANLSGRYGTAGAIETVMLAGHYAMLAGVLNSAGTRIEPSIEALVPLS</sequence>
<comment type="caution">
    <text evidence="2">The sequence shown here is derived from an EMBL/GenBank/DDBJ whole genome shotgun (WGS) entry which is preliminary data.</text>
</comment>
<dbReference type="PANTHER" id="PTHR34846">
    <property type="entry name" value="4-CARBOXYMUCONOLACTONE DECARBOXYLASE FAMILY PROTEIN (AFU_ORTHOLOGUE AFUA_6G11590)"/>
    <property type="match status" value="1"/>
</dbReference>
<evidence type="ECO:0000259" key="1">
    <source>
        <dbReference type="Pfam" id="PF02627"/>
    </source>
</evidence>
<protein>
    <submittedName>
        <fullName evidence="2">Alkylhydroperoxidase family enzyme</fullName>
    </submittedName>
</protein>
<proteinExistence type="predicted"/>
<dbReference type="RefSeq" id="WP_158104365.1">
    <property type="nucleotide sequence ID" value="NZ_JADBEG010000001.1"/>
</dbReference>
<dbReference type="SUPFAM" id="SSF69118">
    <property type="entry name" value="AhpD-like"/>
    <property type="match status" value="1"/>
</dbReference>
<keyword evidence="3" id="KW-1185">Reference proteome</keyword>
<dbReference type="InterPro" id="IPR003779">
    <property type="entry name" value="CMD-like"/>
</dbReference>
<reference evidence="2 3" key="1">
    <citation type="submission" date="2020-10" db="EMBL/GenBank/DDBJ databases">
        <title>Sequencing the genomes of 1000 actinobacteria strains.</title>
        <authorList>
            <person name="Klenk H.-P."/>
        </authorList>
    </citation>
    <scope>NUCLEOTIDE SEQUENCE [LARGE SCALE GENOMIC DNA]</scope>
    <source>
        <strain evidence="2 3">DSM 44653</strain>
    </source>
</reference>
<name>A0ABR9HSQ5_9PSEU</name>
<evidence type="ECO:0000313" key="3">
    <source>
        <dbReference type="Proteomes" id="UP000631670"/>
    </source>
</evidence>
<dbReference type="Proteomes" id="UP000631670">
    <property type="component" value="Unassembled WGS sequence"/>
</dbReference>
<dbReference type="Gene3D" id="1.20.1290.10">
    <property type="entry name" value="AhpD-like"/>
    <property type="match status" value="1"/>
</dbReference>